<feature type="compositionally biased region" description="Basic and acidic residues" evidence="1">
    <location>
        <begin position="7"/>
        <end position="21"/>
    </location>
</feature>
<keyword evidence="2" id="KW-0812">Transmembrane</keyword>
<dbReference type="Proteomes" id="UP000790347">
    <property type="component" value="Unassembled WGS sequence"/>
</dbReference>
<dbReference type="AlphaFoldDB" id="A0A922L3B8"/>
<evidence type="ECO:0000313" key="4">
    <source>
        <dbReference type="Proteomes" id="UP000790347"/>
    </source>
</evidence>
<feature type="region of interest" description="Disordered" evidence="1">
    <location>
        <begin position="1"/>
        <end position="27"/>
    </location>
</feature>
<name>A0A922L3B8_DERFA</name>
<feature type="transmembrane region" description="Helical" evidence="2">
    <location>
        <begin position="43"/>
        <end position="66"/>
    </location>
</feature>
<evidence type="ECO:0000256" key="1">
    <source>
        <dbReference type="SAM" id="MobiDB-lite"/>
    </source>
</evidence>
<dbReference type="EMBL" id="ASGP02000006">
    <property type="protein sequence ID" value="KAH9501453.1"/>
    <property type="molecule type" value="Genomic_DNA"/>
</dbReference>
<proteinExistence type="predicted"/>
<evidence type="ECO:0000256" key="2">
    <source>
        <dbReference type="SAM" id="Phobius"/>
    </source>
</evidence>
<reference evidence="3" key="1">
    <citation type="submission" date="2013-05" db="EMBL/GenBank/DDBJ databases">
        <authorList>
            <person name="Yim A.K.Y."/>
            <person name="Chan T.F."/>
            <person name="Ji K.M."/>
            <person name="Liu X.Y."/>
            <person name="Zhou J.W."/>
            <person name="Li R.Q."/>
            <person name="Yang K.Y."/>
            <person name="Li J."/>
            <person name="Li M."/>
            <person name="Law P.T.W."/>
            <person name="Wu Y.L."/>
            <person name="Cai Z.L."/>
            <person name="Qin H."/>
            <person name="Bao Y."/>
            <person name="Leung R.K.K."/>
            <person name="Ng P.K.S."/>
            <person name="Zou J."/>
            <person name="Zhong X.J."/>
            <person name="Ran P.X."/>
            <person name="Zhong N.S."/>
            <person name="Liu Z.G."/>
            <person name="Tsui S.K.W."/>
        </authorList>
    </citation>
    <scope>NUCLEOTIDE SEQUENCE</scope>
    <source>
        <strain evidence="3">Derf</strain>
        <tissue evidence="3">Whole organism</tissue>
    </source>
</reference>
<keyword evidence="4" id="KW-1185">Reference proteome</keyword>
<comment type="caution">
    <text evidence="3">The sequence shown here is derived from an EMBL/GenBank/DDBJ whole genome shotgun (WGS) entry which is preliminary data.</text>
</comment>
<keyword evidence="2" id="KW-1133">Transmembrane helix</keyword>
<accession>A0A922L3B8</accession>
<sequence length="111" mass="12841">MNAENVNHPDDDQSNQNEHHSSNQQSSINLSAIIPQTNIVKRLYCGMLLVAIAYSVTMVIMMMVLYKSLPESTYNNYRQQQQYHRINEHKSDIYIICKPYTIGSSNCHKFS</sequence>
<evidence type="ECO:0000313" key="3">
    <source>
        <dbReference type="EMBL" id="KAH9501453.1"/>
    </source>
</evidence>
<protein>
    <submittedName>
        <fullName evidence="3">Uncharacterized protein</fullName>
    </submittedName>
</protein>
<gene>
    <name evidence="3" type="ORF">DERF_012301</name>
</gene>
<keyword evidence="2" id="KW-0472">Membrane</keyword>
<organism evidence="3 4">
    <name type="scientific">Dermatophagoides farinae</name>
    <name type="common">American house dust mite</name>
    <dbReference type="NCBI Taxonomy" id="6954"/>
    <lineage>
        <taxon>Eukaryota</taxon>
        <taxon>Metazoa</taxon>
        <taxon>Ecdysozoa</taxon>
        <taxon>Arthropoda</taxon>
        <taxon>Chelicerata</taxon>
        <taxon>Arachnida</taxon>
        <taxon>Acari</taxon>
        <taxon>Acariformes</taxon>
        <taxon>Sarcoptiformes</taxon>
        <taxon>Astigmata</taxon>
        <taxon>Psoroptidia</taxon>
        <taxon>Analgoidea</taxon>
        <taxon>Pyroglyphidae</taxon>
        <taxon>Dermatophagoidinae</taxon>
        <taxon>Dermatophagoides</taxon>
    </lineage>
</organism>
<reference evidence="3" key="2">
    <citation type="journal article" date="2022" name="Res Sq">
        <title>Comparative Genomics Reveals Insights into the Divergent Evolution of Astigmatic Mites and Household Pest Adaptations.</title>
        <authorList>
            <person name="Xiong Q."/>
            <person name="Wan A.T.-Y."/>
            <person name="Liu X.-Y."/>
            <person name="Fung C.S.-H."/>
            <person name="Xiao X."/>
            <person name="Malainual N."/>
            <person name="Hou J."/>
            <person name="Wang L."/>
            <person name="Wang M."/>
            <person name="Yang K."/>
            <person name="Cui Y."/>
            <person name="Leung E."/>
            <person name="Nong W."/>
            <person name="Shin S.-K."/>
            <person name="Au S."/>
            <person name="Jeong K.Y."/>
            <person name="Chew F.T."/>
            <person name="Hui J."/>
            <person name="Leung T.F."/>
            <person name="Tungtrongchitr A."/>
            <person name="Zhong N."/>
            <person name="Liu Z."/>
            <person name="Tsui S."/>
        </authorList>
    </citation>
    <scope>NUCLEOTIDE SEQUENCE</scope>
    <source>
        <strain evidence="3">Derf</strain>
        <tissue evidence="3">Whole organism</tissue>
    </source>
</reference>